<dbReference type="GO" id="GO:0005737">
    <property type="term" value="C:cytoplasm"/>
    <property type="evidence" value="ECO:0007669"/>
    <property type="project" value="UniProtKB-ARBA"/>
</dbReference>
<keyword evidence="4 9" id="KW-0645">Protease</keyword>
<dbReference type="CDD" id="cd05658">
    <property type="entry name" value="M18_DAP"/>
    <property type="match status" value="1"/>
</dbReference>
<keyword evidence="8 9" id="KW-0482">Metalloprotease</keyword>
<dbReference type="SUPFAM" id="SSF101821">
    <property type="entry name" value="Aminopeptidase/glucanase lid domain"/>
    <property type="match status" value="1"/>
</dbReference>
<organism evidence="11 12">
    <name type="scientific">Pseudohongiella nitratireducens</name>
    <dbReference type="NCBI Taxonomy" id="1768907"/>
    <lineage>
        <taxon>Bacteria</taxon>
        <taxon>Pseudomonadati</taxon>
        <taxon>Pseudomonadota</taxon>
        <taxon>Gammaproteobacteria</taxon>
        <taxon>Pseudomonadales</taxon>
        <taxon>Pseudohongiellaceae</taxon>
        <taxon>Pseudohongiella</taxon>
    </lineage>
</organism>
<name>A0A917GUR6_9GAMM</name>
<evidence type="ECO:0000256" key="6">
    <source>
        <dbReference type="ARBA" id="ARBA00022801"/>
    </source>
</evidence>
<dbReference type="Gene3D" id="3.40.630.10">
    <property type="entry name" value="Zn peptidases"/>
    <property type="match status" value="1"/>
</dbReference>
<evidence type="ECO:0000256" key="7">
    <source>
        <dbReference type="ARBA" id="ARBA00022833"/>
    </source>
</evidence>
<dbReference type="GO" id="GO:0008237">
    <property type="term" value="F:metallopeptidase activity"/>
    <property type="evidence" value="ECO:0007669"/>
    <property type="project" value="UniProtKB-KW"/>
</dbReference>
<evidence type="ECO:0000313" key="11">
    <source>
        <dbReference type="EMBL" id="GGG56959.1"/>
    </source>
</evidence>
<evidence type="ECO:0000313" key="12">
    <source>
        <dbReference type="Proteomes" id="UP000627715"/>
    </source>
</evidence>
<dbReference type="GO" id="GO:0008270">
    <property type="term" value="F:zinc ion binding"/>
    <property type="evidence" value="ECO:0007669"/>
    <property type="project" value="InterPro"/>
</dbReference>
<dbReference type="InterPro" id="IPR001948">
    <property type="entry name" value="Peptidase_M18"/>
</dbReference>
<gene>
    <name evidence="11" type="primary">apeB</name>
    <name evidence="11" type="ORF">GCM10011403_12680</name>
</gene>
<dbReference type="NCBIfam" id="NF002759">
    <property type="entry name" value="PRK02813.1"/>
    <property type="match status" value="1"/>
</dbReference>
<dbReference type="GO" id="GO:0004177">
    <property type="term" value="F:aminopeptidase activity"/>
    <property type="evidence" value="ECO:0007669"/>
    <property type="project" value="UniProtKB-KW"/>
</dbReference>
<evidence type="ECO:0000256" key="1">
    <source>
        <dbReference type="ARBA" id="ARBA00001947"/>
    </source>
</evidence>
<dbReference type="Proteomes" id="UP000627715">
    <property type="component" value="Unassembled WGS sequence"/>
</dbReference>
<keyword evidence="3 9" id="KW-0031">Aminopeptidase</keyword>
<reference evidence="11" key="2">
    <citation type="submission" date="2020-09" db="EMBL/GenBank/DDBJ databases">
        <authorList>
            <person name="Sun Q."/>
            <person name="Zhou Y."/>
        </authorList>
    </citation>
    <scope>NUCLEOTIDE SEQUENCE</scope>
    <source>
        <strain evidence="11">CGMCC 1.15425</strain>
    </source>
</reference>
<keyword evidence="5 9" id="KW-0479">Metal-binding</keyword>
<sequence>MSVNASAINKELLPFLQQSPSPFHATATMLTMLKAAGFELLQEEDVWQLQPDKAYVVTRNESSIIAFTTGRADPAETGIAMAGAHTDSPCLKLKPNAIKPHKAATQFAVEVYGGALLAPWFDRDLSLAGRVAFKRKNGELASALLDWQRAIAMVPSLAIHLDRDANTNRTINPQTQLPPVFALNQGEATTPTLDSLVADALSEQLGVDDFSELLAHELFLYDTQPPAMVGINNEFITSARLDNLLSCFLCTDAIRHAAQQEKGQFSLMVCNDHEEVGSASACGAQGPFLQSVLSRIAARFSHAEINQQSEAVERMIRRSLFLSIDNAHGLHPNFADKHDAGHGPLLNQGPVIKINANQRYASNSQSTARFVNICQRVKVPYQSFVVRSDMGCGSTIGPITASGIGVETIDIGVPTWGMHSIRETAGSQDAAYLAAALCDFFTSDTP</sequence>
<protein>
    <recommendedName>
        <fullName evidence="10">M18 family aminopeptidase</fullName>
        <ecNumber evidence="10">3.4.11.-</ecNumber>
    </recommendedName>
</protein>
<keyword evidence="7 9" id="KW-0862">Zinc</keyword>
<evidence type="ECO:0000256" key="8">
    <source>
        <dbReference type="ARBA" id="ARBA00023049"/>
    </source>
</evidence>
<evidence type="ECO:0000256" key="4">
    <source>
        <dbReference type="ARBA" id="ARBA00022670"/>
    </source>
</evidence>
<dbReference type="RefSeq" id="WP_068812985.1">
    <property type="nucleotide sequence ID" value="NZ_LWHM01000034.1"/>
</dbReference>
<dbReference type="PANTHER" id="PTHR28570:SF3">
    <property type="entry name" value="ASPARTYL AMINOPEPTIDASE"/>
    <property type="match status" value="1"/>
</dbReference>
<evidence type="ECO:0000256" key="10">
    <source>
        <dbReference type="RuleBase" id="RU004387"/>
    </source>
</evidence>
<accession>A0A917GUR6</accession>
<dbReference type="SUPFAM" id="SSF53187">
    <property type="entry name" value="Zn-dependent exopeptidases"/>
    <property type="match status" value="1"/>
</dbReference>
<comment type="similarity">
    <text evidence="2 9">Belongs to the peptidase M18 family.</text>
</comment>
<comment type="cofactor">
    <cofactor evidence="1 10">
        <name>Zn(2+)</name>
        <dbReference type="ChEBI" id="CHEBI:29105"/>
    </cofactor>
</comment>
<keyword evidence="6 9" id="KW-0378">Hydrolase</keyword>
<reference evidence="11" key="1">
    <citation type="journal article" date="2014" name="Int. J. Syst. Evol. Microbiol.">
        <title>Complete genome sequence of Corynebacterium casei LMG S-19264T (=DSM 44701T), isolated from a smear-ripened cheese.</title>
        <authorList>
            <consortium name="US DOE Joint Genome Institute (JGI-PGF)"/>
            <person name="Walter F."/>
            <person name="Albersmeier A."/>
            <person name="Kalinowski J."/>
            <person name="Ruckert C."/>
        </authorList>
    </citation>
    <scope>NUCLEOTIDE SEQUENCE</scope>
    <source>
        <strain evidence="11">CGMCC 1.15425</strain>
    </source>
</reference>
<dbReference type="EC" id="3.4.11.-" evidence="10"/>
<dbReference type="Pfam" id="PF02127">
    <property type="entry name" value="Peptidase_M18"/>
    <property type="match status" value="1"/>
</dbReference>
<dbReference type="AlphaFoldDB" id="A0A917GUR6"/>
<evidence type="ECO:0000256" key="9">
    <source>
        <dbReference type="RuleBase" id="RU004386"/>
    </source>
</evidence>
<keyword evidence="12" id="KW-1185">Reference proteome</keyword>
<dbReference type="InterPro" id="IPR023358">
    <property type="entry name" value="Peptidase_M18_dom2"/>
</dbReference>
<evidence type="ECO:0000256" key="2">
    <source>
        <dbReference type="ARBA" id="ARBA00008290"/>
    </source>
</evidence>
<dbReference type="GO" id="GO:0006508">
    <property type="term" value="P:proteolysis"/>
    <property type="evidence" value="ECO:0007669"/>
    <property type="project" value="UniProtKB-KW"/>
</dbReference>
<dbReference type="Gene3D" id="2.30.250.10">
    <property type="entry name" value="Aminopeptidase i, Domain 2"/>
    <property type="match status" value="1"/>
</dbReference>
<proteinExistence type="inferred from homology"/>
<dbReference type="EMBL" id="BMIY01000005">
    <property type="protein sequence ID" value="GGG56959.1"/>
    <property type="molecule type" value="Genomic_DNA"/>
</dbReference>
<comment type="caution">
    <text evidence="11">The sequence shown here is derived from an EMBL/GenBank/DDBJ whole genome shotgun (WGS) entry which is preliminary data.</text>
</comment>
<dbReference type="PRINTS" id="PR00932">
    <property type="entry name" value="AMINO1PTASE"/>
</dbReference>
<dbReference type="OrthoDB" id="5288740at2"/>
<evidence type="ECO:0000256" key="5">
    <source>
        <dbReference type="ARBA" id="ARBA00022723"/>
    </source>
</evidence>
<evidence type="ECO:0000256" key="3">
    <source>
        <dbReference type="ARBA" id="ARBA00022438"/>
    </source>
</evidence>
<dbReference type="PANTHER" id="PTHR28570">
    <property type="entry name" value="ASPARTYL AMINOPEPTIDASE"/>
    <property type="match status" value="1"/>
</dbReference>